<accession>A0ABP5ZLI1</accession>
<sequence length="105" mass="11745">MTTVEVLQIFLADAPRDRYGLEIMALTGLPSGTVFPILARFEGLGWLESGWEDVHPATVGRPQRRYYRLTGDGIKLAEEALARVARAREKRRSMLRPAARSVGFS</sequence>
<organism evidence="2 3">
    <name type="scientific">Terrabacter carboxydivorans</name>
    <dbReference type="NCBI Taxonomy" id="619730"/>
    <lineage>
        <taxon>Bacteria</taxon>
        <taxon>Bacillati</taxon>
        <taxon>Actinomycetota</taxon>
        <taxon>Actinomycetes</taxon>
        <taxon>Micrococcales</taxon>
        <taxon>Intrasporangiaceae</taxon>
        <taxon>Terrabacter</taxon>
    </lineage>
</organism>
<keyword evidence="3" id="KW-1185">Reference proteome</keyword>
<dbReference type="InterPro" id="IPR005149">
    <property type="entry name" value="Tscrpt_reg_PadR_N"/>
</dbReference>
<gene>
    <name evidence="2" type="ORF">GCM10009858_43830</name>
</gene>
<evidence type="ECO:0000313" key="2">
    <source>
        <dbReference type="EMBL" id="GAA2500783.1"/>
    </source>
</evidence>
<name>A0ABP5ZLI1_9MICO</name>
<dbReference type="Proteomes" id="UP001500730">
    <property type="component" value="Unassembled WGS sequence"/>
</dbReference>
<dbReference type="InterPro" id="IPR036388">
    <property type="entry name" value="WH-like_DNA-bd_sf"/>
</dbReference>
<dbReference type="Pfam" id="PF03551">
    <property type="entry name" value="PadR"/>
    <property type="match status" value="1"/>
</dbReference>
<proteinExistence type="predicted"/>
<feature type="domain" description="Transcription regulator PadR N-terminal" evidence="1">
    <location>
        <begin position="17"/>
        <end position="75"/>
    </location>
</feature>
<dbReference type="Gene3D" id="1.10.10.10">
    <property type="entry name" value="Winged helix-like DNA-binding domain superfamily/Winged helix DNA-binding domain"/>
    <property type="match status" value="1"/>
</dbReference>
<dbReference type="EMBL" id="BAAARE010000031">
    <property type="protein sequence ID" value="GAA2500783.1"/>
    <property type="molecule type" value="Genomic_DNA"/>
</dbReference>
<reference evidence="3" key="1">
    <citation type="journal article" date="2019" name="Int. J. Syst. Evol. Microbiol.">
        <title>The Global Catalogue of Microorganisms (GCM) 10K type strain sequencing project: providing services to taxonomists for standard genome sequencing and annotation.</title>
        <authorList>
            <consortium name="The Broad Institute Genomics Platform"/>
            <consortium name="The Broad Institute Genome Sequencing Center for Infectious Disease"/>
            <person name="Wu L."/>
            <person name="Ma J."/>
        </authorList>
    </citation>
    <scope>NUCLEOTIDE SEQUENCE [LARGE SCALE GENOMIC DNA]</scope>
    <source>
        <strain evidence="3">JCM 16259</strain>
    </source>
</reference>
<comment type="caution">
    <text evidence="2">The sequence shown here is derived from an EMBL/GenBank/DDBJ whole genome shotgun (WGS) entry which is preliminary data.</text>
</comment>
<protein>
    <recommendedName>
        <fullName evidence="1">Transcription regulator PadR N-terminal domain-containing protein</fullName>
    </recommendedName>
</protein>
<evidence type="ECO:0000313" key="3">
    <source>
        <dbReference type="Proteomes" id="UP001500730"/>
    </source>
</evidence>
<dbReference type="InterPro" id="IPR036390">
    <property type="entry name" value="WH_DNA-bd_sf"/>
</dbReference>
<evidence type="ECO:0000259" key="1">
    <source>
        <dbReference type="Pfam" id="PF03551"/>
    </source>
</evidence>
<dbReference type="SUPFAM" id="SSF46785">
    <property type="entry name" value="Winged helix' DNA-binding domain"/>
    <property type="match status" value="1"/>
</dbReference>